<comment type="similarity">
    <text evidence="1">Belongs to the AB hydrolase superfamily.</text>
</comment>
<dbReference type="AlphaFoldDB" id="A0A559MKZ2"/>
<dbReference type="FunFam" id="3.40.50.1820:FF:000039">
    <property type="entry name" value="Esterase ybfF"/>
    <property type="match status" value="1"/>
</dbReference>
<dbReference type="Proteomes" id="UP000315522">
    <property type="component" value="Unassembled WGS sequence"/>
</dbReference>
<evidence type="ECO:0000313" key="5">
    <source>
        <dbReference type="Proteomes" id="UP000315522"/>
    </source>
</evidence>
<gene>
    <name evidence="4" type="ORF">LAWI1_G000066</name>
</gene>
<evidence type="ECO:0000256" key="1">
    <source>
        <dbReference type="ARBA" id="ARBA00008645"/>
    </source>
</evidence>
<proteinExistence type="inferred from homology"/>
<dbReference type="PANTHER" id="PTHR46118:SF4">
    <property type="entry name" value="PROTEIN ABHD11"/>
    <property type="match status" value="1"/>
</dbReference>
<reference evidence="4 5" key="1">
    <citation type="submission" date="2018-05" db="EMBL/GenBank/DDBJ databases">
        <title>Genome sequencing and assembly of the regulated plant pathogen Lachnellula willkommii and related sister species for the development of diagnostic species identification markers.</title>
        <authorList>
            <person name="Giroux E."/>
            <person name="Bilodeau G."/>
        </authorList>
    </citation>
    <scope>NUCLEOTIDE SEQUENCE [LARGE SCALE GENOMIC DNA]</scope>
    <source>
        <strain evidence="4 5">CBS 172.35</strain>
    </source>
</reference>
<keyword evidence="5" id="KW-1185">Reference proteome</keyword>
<dbReference type="EMBL" id="QGML01000102">
    <property type="protein sequence ID" value="TVY93634.1"/>
    <property type="molecule type" value="Genomic_DNA"/>
</dbReference>
<dbReference type="InterPro" id="IPR000073">
    <property type="entry name" value="AB_hydrolase_1"/>
</dbReference>
<dbReference type="Pfam" id="PF00561">
    <property type="entry name" value="Abhydrolase_1"/>
    <property type="match status" value="1"/>
</dbReference>
<organism evidence="4 5">
    <name type="scientific">Lachnellula willkommii</name>
    <dbReference type="NCBI Taxonomy" id="215461"/>
    <lineage>
        <taxon>Eukaryota</taxon>
        <taxon>Fungi</taxon>
        <taxon>Dikarya</taxon>
        <taxon>Ascomycota</taxon>
        <taxon>Pezizomycotina</taxon>
        <taxon>Leotiomycetes</taxon>
        <taxon>Helotiales</taxon>
        <taxon>Lachnaceae</taxon>
        <taxon>Lachnellula</taxon>
    </lineage>
</organism>
<evidence type="ECO:0000259" key="3">
    <source>
        <dbReference type="Pfam" id="PF00561"/>
    </source>
</evidence>
<accession>A0A559MKZ2</accession>
<name>A0A559MKZ2_9HELO</name>
<evidence type="ECO:0000256" key="2">
    <source>
        <dbReference type="ARBA" id="ARBA00022801"/>
    </source>
</evidence>
<dbReference type="PANTHER" id="PTHR46118">
    <property type="entry name" value="PROTEIN ABHD11"/>
    <property type="match status" value="1"/>
</dbReference>
<dbReference type="GO" id="GO:0052689">
    <property type="term" value="F:carboxylic ester hydrolase activity"/>
    <property type="evidence" value="ECO:0007669"/>
    <property type="project" value="TreeGrafter"/>
</dbReference>
<feature type="domain" description="AB hydrolase-1" evidence="3">
    <location>
        <begin position="47"/>
        <end position="301"/>
    </location>
</feature>
<dbReference type="SUPFAM" id="SSF53474">
    <property type="entry name" value="alpha/beta-Hydrolases"/>
    <property type="match status" value="1"/>
</dbReference>
<dbReference type="InterPro" id="IPR029058">
    <property type="entry name" value="AB_hydrolase_fold"/>
</dbReference>
<evidence type="ECO:0000313" key="4">
    <source>
        <dbReference type="EMBL" id="TVY93634.1"/>
    </source>
</evidence>
<comment type="caution">
    <text evidence="4">The sequence shown here is derived from an EMBL/GenBank/DDBJ whole genome shotgun (WGS) entry which is preliminary data.</text>
</comment>
<protein>
    <submittedName>
        <fullName evidence="4">Abhydrolase domain-containing protein</fullName>
    </submittedName>
</protein>
<dbReference type="GO" id="GO:0005739">
    <property type="term" value="C:mitochondrion"/>
    <property type="evidence" value="ECO:0007669"/>
    <property type="project" value="TreeGrafter"/>
</dbReference>
<dbReference type="Gene3D" id="3.40.50.1820">
    <property type="entry name" value="alpha/beta hydrolase"/>
    <property type="match status" value="1"/>
</dbReference>
<keyword evidence="2 4" id="KW-0378">Hydrolase</keyword>
<sequence length="316" mass="35076">MRPRLAALGAIPIRRIPWSKTFSTAPRISLAYDLHEPSKPSSNAPRPIIFMHGLFGSKKNNRSISKALARDLGRPVYAVDLRNHGDSPHNPTHDYMAMAGDVAGFIEEHQLKNTTLIGHSMGAKTAMTLALKAPDIIDNIVSVDNAPLDAALLSNFGKYIQGMRKIEDAGVTRQAEADKILQNYEEASTPISRGVVYANISLMLQSLPIRQFLLGNLHRPPGEKTQKFKVPLKILGSALDNLGDFPFKDPGEVRFEKPALFVRGTQSHYVPDEALPIIGQFFPRFILADIDAGHWVISEKPEEFRQAVVEFLRPQE</sequence>